<evidence type="ECO:0000256" key="1">
    <source>
        <dbReference type="SAM" id="MobiDB-lite"/>
    </source>
</evidence>
<feature type="compositionally biased region" description="Basic and acidic residues" evidence="1">
    <location>
        <begin position="338"/>
        <end position="371"/>
    </location>
</feature>
<feature type="region of interest" description="Disordered" evidence="1">
    <location>
        <begin position="174"/>
        <end position="242"/>
    </location>
</feature>
<feature type="region of interest" description="Disordered" evidence="1">
    <location>
        <begin position="262"/>
        <end position="302"/>
    </location>
</feature>
<accession>A0A167X8I7</accession>
<protein>
    <submittedName>
        <fullName evidence="2">Uncharacterized protein</fullName>
    </submittedName>
</protein>
<proteinExistence type="predicted"/>
<dbReference type="OrthoDB" id="5377213at2759"/>
<dbReference type="Proteomes" id="UP000242877">
    <property type="component" value="Unassembled WGS sequence"/>
</dbReference>
<feature type="compositionally biased region" description="Low complexity" evidence="1">
    <location>
        <begin position="227"/>
        <end position="239"/>
    </location>
</feature>
<feature type="region of interest" description="Disordered" evidence="1">
    <location>
        <begin position="338"/>
        <end position="472"/>
    </location>
</feature>
<feature type="compositionally biased region" description="Polar residues" evidence="1">
    <location>
        <begin position="285"/>
        <end position="297"/>
    </location>
</feature>
<gene>
    <name evidence="2" type="ORF">AAP_04113</name>
</gene>
<keyword evidence="3" id="KW-1185">Reference proteome</keyword>
<dbReference type="EMBL" id="AZGZ01000019">
    <property type="protein sequence ID" value="KZZ89762.1"/>
    <property type="molecule type" value="Genomic_DNA"/>
</dbReference>
<evidence type="ECO:0000313" key="3">
    <source>
        <dbReference type="Proteomes" id="UP000242877"/>
    </source>
</evidence>
<feature type="region of interest" description="Disordered" evidence="1">
    <location>
        <begin position="1"/>
        <end position="28"/>
    </location>
</feature>
<feature type="compositionally biased region" description="Polar residues" evidence="1">
    <location>
        <begin position="385"/>
        <end position="419"/>
    </location>
</feature>
<reference evidence="2 3" key="1">
    <citation type="journal article" date="2016" name="Genome Biol. Evol.">
        <title>Divergent and convergent evolution of fungal pathogenicity.</title>
        <authorList>
            <person name="Shang Y."/>
            <person name="Xiao G."/>
            <person name="Zheng P."/>
            <person name="Cen K."/>
            <person name="Zhan S."/>
            <person name="Wang C."/>
        </authorList>
    </citation>
    <scope>NUCLEOTIDE SEQUENCE [LARGE SCALE GENOMIC DNA]</scope>
    <source>
        <strain evidence="2 3">ARSEF 7405</strain>
    </source>
</reference>
<feature type="region of interest" description="Disordered" evidence="1">
    <location>
        <begin position="307"/>
        <end position="326"/>
    </location>
</feature>
<sequence length="553" mass="61970">MAAQAFPGHKRDSGSHSLTTSWSERESNRLKNVTSIISYRKRSEKEGPTIDLSRTSAEHEGLGIYTSLDSDKSYDPLSPRLSYRATSGTTIPRRRTDPVYSTFQRTSTSNMLTRTKSGTYVHPMRQTPRAHDNPIWSARQRQEQPEEAHFYSDEYEYFPSYFQDDITSEPKCDMQATEKTRVAPQTASDGKADTRIGESSNSCGYTSSSTSQSPENEHLANLPEFPPSAAGSATATTPSNTIYTRENNSSVVTSIVDVISTNSPKMTGRSSLDGFLLRHGHGKDNGSSSNLRPSSNHHGVYGYKHRGLRQRPNKSDQFSPPQDPATRAALVQAVRQDFEDREAAKDAKIERRNQKAQEREMKRRERMELHSAKLQKMRRKPALHEQNSSGDNLETTETITPRSPSYSNHPQSMVSYESFGTSRGGSAGTSSNNGAGNAASGSSSTGDRTASPTRRFGFRRSSSPSPDQLNCTDAAVEGTKSNRWYNRCKWGRKEKSKQNVSSSSEALGVEEYLPEEKKIYTSPRDAWLWFITWLRTRLFKLARRLKQHRTKSC</sequence>
<feature type="compositionally biased region" description="Low complexity" evidence="1">
    <location>
        <begin position="428"/>
        <end position="466"/>
    </location>
</feature>
<dbReference type="VEuPathDB" id="FungiDB:AAP_04113"/>
<name>A0A167X8I7_9EURO</name>
<feature type="region of interest" description="Disordered" evidence="1">
    <location>
        <begin position="42"/>
        <end position="68"/>
    </location>
</feature>
<comment type="caution">
    <text evidence="2">The sequence shown here is derived from an EMBL/GenBank/DDBJ whole genome shotgun (WGS) entry which is preliminary data.</text>
</comment>
<evidence type="ECO:0000313" key="2">
    <source>
        <dbReference type="EMBL" id="KZZ89762.1"/>
    </source>
</evidence>
<dbReference type="AlphaFoldDB" id="A0A167X8I7"/>
<organism evidence="2 3">
    <name type="scientific">Ascosphaera apis ARSEF 7405</name>
    <dbReference type="NCBI Taxonomy" id="392613"/>
    <lineage>
        <taxon>Eukaryota</taxon>
        <taxon>Fungi</taxon>
        <taxon>Dikarya</taxon>
        <taxon>Ascomycota</taxon>
        <taxon>Pezizomycotina</taxon>
        <taxon>Eurotiomycetes</taxon>
        <taxon>Eurotiomycetidae</taxon>
        <taxon>Onygenales</taxon>
        <taxon>Ascosphaeraceae</taxon>
        <taxon>Ascosphaera</taxon>
    </lineage>
</organism>
<feature type="compositionally biased region" description="Low complexity" evidence="1">
    <location>
        <begin position="199"/>
        <end position="213"/>
    </location>
</feature>